<gene>
    <name evidence="2" type="ORF">HGRIS_002832</name>
</gene>
<keyword evidence="1" id="KW-1133">Transmembrane helix</keyword>
<evidence type="ECO:0000313" key="2">
    <source>
        <dbReference type="EMBL" id="KAL0956710.1"/>
    </source>
</evidence>
<evidence type="ECO:0000256" key="1">
    <source>
        <dbReference type="SAM" id="Phobius"/>
    </source>
</evidence>
<comment type="caution">
    <text evidence="2">The sequence shown here is derived from an EMBL/GenBank/DDBJ whole genome shotgun (WGS) entry which is preliminary data.</text>
</comment>
<organism evidence="2 3">
    <name type="scientific">Hohenbuehelia grisea</name>
    <dbReference type="NCBI Taxonomy" id="104357"/>
    <lineage>
        <taxon>Eukaryota</taxon>
        <taxon>Fungi</taxon>
        <taxon>Dikarya</taxon>
        <taxon>Basidiomycota</taxon>
        <taxon>Agaricomycotina</taxon>
        <taxon>Agaricomycetes</taxon>
        <taxon>Agaricomycetidae</taxon>
        <taxon>Agaricales</taxon>
        <taxon>Pleurotineae</taxon>
        <taxon>Pleurotaceae</taxon>
        <taxon>Hohenbuehelia</taxon>
    </lineage>
</organism>
<protein>
    <submittedName>
        <fullName evidence="2">Uncharacterized protein</fullName>
    </submittedName>
</protein>
<proteinExistence type="predicted"/>
<keyword evidence="1" id="KW-0472">Membrane</keyword>
<name>A0ABR3JNL2_9AGAR</name>
<keyword evidence="1" id="KW-0812">Transmembrane</keyword>
<keyword evidence="3" id="KW-1185">Reference proteome</keyword>
<evidence type="ECO:0000313" key="3">
    <source>
        <dbReference type="Proteomes" id="UP001556367"/>
    </source>
</evidence>
<dbReference type="CDD" id="cd11296">
    <property type="entry name" value="O-FucT_like"/>
    <property type="match status" value="1"/>
</dbReference>
<dbReference type="Proteomes" id="UP001556367">
    <property type="component" value="Unassembled WGS sequence"/>
</dbReference>
<accession>A0ABR3JNL2</accession>
<reference evidence="3" key="1">
    <citation type="submission" date="2024-06" db="EMBL/GenBank/DDBJ databases">
        <title>Multi-omics analyses provide insights into the biosynthesis of the anticancer antibiotic pleurotin in Hohenbuehelia grisea.</title>
        <authorList>
            <person name="Weaver J.A."/>
            <person name="Alberti F."/>
        </authorList>
    </citation>
    <scope>NUCLEOTIDE SEQUENCE [LARGE SCALE GENOMIC DNA]</scope>
    <source>
        <strain evidence="3">T-177</strain>
    </source>
</reference>
<sequence length="414" mass="47150">MISFFCSRWRLLRAVLVIWVVGSLLASYIFLKTRPSYDLYNTLTRTELESSQKWLQVHGDKRKFVFFKQLQGAGFNNQVQEILLYHHLALSASRTYVYQPLVWRPRGEKSTVPLSAFLRGPIEGSISEAAFDSVCPPGQVTHITLGTVGFQDLWNHAKNSLSRDDRCIYVDDHILNWRYLASPAIHDIWPSFNQYLHDHFAWSNPVLKIVRRTQAKLRLRPGPHSLHGEPYMALHFRRGDFEEHCQVLANDRMGFTTWSTLPLLSDSIQPPALNTANISSVTEHCYPTLERLLAIIDAQAIARPHLRTLHVLHDGTWDHPLVYWQKLQLERALRDTSRARAAGWPENKPLAIRVVHSGMLQLAWGEGDMAVAADVEIARRADVFIGNGYSSLSSQIAALRLGADAGRKEDIVFM</sequence>
<feature type="transmembrane region" description="Helical" evidence="1">
    <location>
        <begin position="12"/>
        <end position="31"/>
    </location>
</feature>
<dbReference type="Gene3D" id="3.40.50.11350">
    <property type="match status" value="1"/>
</dbReference>
<dbReference type="EMBL" id="JASNQZ010000006">
    <property type="protein sequence ID" value="KAL0956710.1"/>
    <property type="molecule type" value="Genomic_DNA"/>
</dbReference>